<evidence type="ECO:0000313" key="3">
    <source>
        <dbReference type="Proteomes" id="UP000629468"/>
    </source>
</evidence>
<gene>
    <name evidence="2" type="ORF">Agabi119p4_3455</name>
</gene>
<protein>
    <submittedName>
        <fullName evidence="2">Uncharacterized protein</fullName>
    </submittedName>
</protein>
<name>A0A8H7F779_AGABI</name>
<feature type="region of interest" description="Disordered" evidence="1">
    <location>
        <begin position="104"/>
        <end position="123"/>
    </location>
</feature>
<proteinExistence type="predicted"/>
<evidence type="ECO:0000256" key="1">
    <source>
        <dbReference type="SAM" id="MobiDB-lite"/>
    </source>
</evidence>
<feature type="region of interest" description="Disordered" evidence="1">
    <location>
        <begin position="1"/>
        <end position="34"/>
    </location>
</feature>
<comment type="caution">
    <text evidence="2">The sequence shown here is derived from an EMBL/GenBank/DDBJ whole genome shotgun (WGS) entry which is preliminary data.</text>
</comment>
<sequence>MDVDASPSPARIPAALKGKGKVPPPPLTPQHPVITSPVAASPIKVSVVPKPFAQPSKTGTKGKPVTLYMPYKLAVASKPSATNETQAGVTPRMPESSYRWHAMGKDASASGKRKSNFCSTLIT</sequence>
<evidence type="ECO:0000313" key="2">
    <source>
        <dbReference type="EMBL" id="KAF7779110.1"/>
    </source>
</evidence>
<reference evidence="2 3" key="1">
    <citation type="journal article" name="Sci. Rep.">
        <title>Telomere-to-telomere assembled and centromere annotated genomes of the two main subspecies of the button mushroom Agaricus bisporus reveal especially polymorphic chromosome ends.</title>
        <authorList>
            <person name="Sonnenberg A.S.M."/>
            <person name="Sedaghat-Telgerd N."/>
            <person name="Lavrijssen B."/>
            <person name="Ohm R.A."/>
            <person name="Hendrickx P.M."/>
            <person name="Scholtmeijer K."/>
            <person name="Baars J.J.P."/>
            <person name="van Peer A."/>
        </authorList>
    </citation>
    <scope>NUCLEOTIDE SEQUENCE [LARGE SCALE GENOMIC DNA]</scope>
    <source>
        <strain evidence="2 3">H119_p4</strain>
    </source>
</reference>
<accession>A0A8H7F779</accession>
<dbReference type="Proteomes" id="UP000629468">
    <property type="component" value="Unassembled WGS sequence"/>
</dbReference>
<dbReference type="AlphaFoldDB" id="A0A8H7F779"/>
<organism evidence="2 3">
    <name type="scientific">Agaricus bisporus var. burnettii</name>
    <dbReference type="NCBI Taxonomy" id="192524"/>
    <lineage>
        <taxon>Eukaryota</taxon>
        <taxon>Fungi</taxon>
        <taxon>Dikarya</taxon>
        <taxon>Basidiomycota</taxon>
        <taxon>Agaricomycotina</taxon>
        <taxon>Agaricomycetes</taxon>
        <taxon>Agaricomycetidae</taxon>
        <taxon>Agaricales</taxon>
        <taxon>Agaricineae</taxon>
        <taxon>Agaricaceae</taxon>
        <taxon>Agaricus</taxon>
    </lineage>
</organism>
<dbReference type="EMBL" id="JABXXO010000004">
    <property type="protein sequence ID" value="KAF7779110.1"/>
    <property type="molecule type" value="Genomic_DNA"/>
</dbReference>